<evidence type="ECO:0000313" key="2">
    <source>
        <dbReference type="Proteomes" id="UP000800038"/>
    </source>
</evidence>
<name>A0A6A5S4C8_9PLEO</name>
<dbReference type="AlphaFoldDB" id="A0A6A5S4C8"/>
<evidence type="ECO:0000313" key="1">
    <source>
        <dbReference type="EMBL" id="KAF1935511.1"/>
    </source>
</evidence>
<accession>A0A6A5S4C8</accession>
<sequence length="211" mass="23262">MATSLVTELSILPPRRIVIRPDDDVSRAPRTIARRGSSLKAESDSAQPTLFVLLDLASMSLVPGLWLQSAVRHTSVPYHDLILENPTLERGLDAVPGQLPRMRNSSWGYRIHVNITTASMPPSSLRLDTIAFATSIYNQLCTTNMIVVAGSRTLSATQNTTHSSFAMNFESCHSRPYSLSIVVFNVQVRSYLMMLSHGHSHPSNPDMPSSM</sequence>
<organism evidence="1 2">
    <name type="scientific">Clathrospora elynae</name>
    <dbReference type="NCBI Taxonomy" id="706981"/>
    <lineage>
        <taxon>Eukaryota</taxon>
        <taxon>Fungi</taxon>
        <taxon>Dikarya</taxon>
        <taxon>Ascomycota</taxon>
        <taxon>Pezizomycotina</taxon>
        <taxon>Dothideomycetes</taxon>
        <taxon>Pleosporomycetidae</taxon>
        <taxon>Pleosporales</taxon>
        <taxon>Diademaceae</taxon>
        <taxon>Clathrospora</taxon>
    </lineage>
</organism>
<dbReference type="Proteomes" id="UP000800038">
    <property type="component" value="Unassembled WGS sequence"/>
</dbReference>
<gene>
    <name evidence="1" type="ORF">EJ02DRAFT_471138</name>
</gene>
<proteinExistence type="predicted"/>
<reference evidence="1" key="1">
    <citation type="journal article" date="2020" name="Stud. Mycol.">
        <title>101 Dothideomycetes genomes: a test case for predicting lifestyles and emergence of pathogens.</title>
        <authorList>
            <person name="Haridas S."/>
            <person name="Albert R."/>
            <person name="Binder M."/>
            <person name="Bloem J."/>
            <person name="Labutti K."/>
            <person name="Salamov A."/>
            <person name="Andreopoulos B."/>
            <person name="Baker S."/>
            <person name="Barry K."/>
            <person name="Bills G."/>
            <person name="Bluhm B."/>
            <person name="Cannon C."/>
            <person name="Castanera R."/>
            <person name="Culley D."/>
            <person name="Daum C."/>
            <person name="Ezra D."/>
            <person name="Gonzalez J."/>
            <person name="Henrissat B."/>
            <person name="Kuo A."/>
            <person name="Liang C."/>
            <person name="Lipzen A."/>
            <person name="Lutzoni F."/>
            <person name="Magnuson J."/>
            <person name="Mondo S."/>
            <person name="Nolan M."/>
            <person name="Ohm R."/>
            <person name="Pangilinan J."/>
            <person name="Park H.-J."/>
            <person name="Ramirez L."/>
            <person name="Alfaro M."/>
            <person name="Sun H."/>
            <person name="Tritt A."/>
            <person name="Yoshinaga Y."/>
            <person name="Zwiers L.-H."/>
            <person name="Turgeon B."/>
            <person name="Goodwin S."/>
            <person name="Spatafora J."/>
            <person name="Crous P."/>
            <person name="Grigoriev I."/>
        </authorList>
    </citation>
    <scope>NUCLEOTIDE SEQUENCE</scope>
    <source>
        <strain evidence="1">CBS 161.51</strain>
    </source>
</reference>
<dbReference type="EMBL" id="ML976260">
    <property type="protein sequence ID" value="KAF1935511.1"/>
    <property type="molecule type" value="Genomic_DNA"/>
</dbReference>
<keyword evidence="2" id="KW-1185">Reference proteome</keyword>
<protein>
    <submittedName>
        <fullName evidence="1">Uncharacterized protein</fullName>
    </submittedName>
</protein>